<dbReference type="RefSeq" id="WP_185906387.1">
    <property type="nucleotide sequence ID" value="NZ_JACMSE010000020.1"/>
</dbReference>
<reference evidence="1 2" key="1">
    <citation type="submission" date="2020-08" db="EMBL/GenBank/DDBJ databases">
        <authorList>
            <person name="Liu C."/>
            <person name="Sun Q."/>
        </authorList>
    </citation>
    <scope>NUCLEOTIDE SEQUENCE [LARGE SCALE GENOMIC DNA]</scope>
    <source>
        <strain evidence="1 2">N22</strain>
    </source>
</reference>
<evidence type="ECO:0008006" key="3">
    <source>
        <dbReference type="Google" id="ProtNLM"/>
    </source>
</evidence>
<proteinExistence type="predicted"/>
<evidence type="ECO:0000313" key="1">
    <source>
        <dbReference type="EMBL" id="MBC2890731.1"/>
    </source>
</evidence>
<dbReference type="AlphaFoldDB" id="A0A842JJS1"/>
<evidence type="ECO:0000313" key="2">
    <source>
        <dbReference type="Proteomes" id="UP000587396"/>
    </source>
</evidence>
<name>A0A842JJS1_9ACTN</name>
<comment type="caution">
    <text evidence="1">The sequence shown here is derived from an EMBL/GenBank/DDBJ whole genome shotgun (WGS) entry which is preliminary data.</text>
</comment>
<accession>A0A842JJS1</accession>
<sequence length="56" mass="6416">MVTECNQLRMRSPKDGKYYRTDAANTEQVLRLVQSIPSPKAEPSKLWLAEEGDAHR</sequence>
<gene>
    <name evidence="1" type="ORF">H7313_15475</name>
</gene>
<dbReference type="Proteomes" id="UP000587396">
    <property type="component" value="Unassembled WGS sequence"/>
</dbReference>
<organism evidence="1 2">
    <name type="scientific">Gordonibacter massiliensis</name>
    <name type="common">ex Traore et al. 2017</name>
    <dbReference type="NCBI Taxonomy" id="1841863"/>
    <lineage>
        <taxon>Bacteria</taxon>
        <taxon>Bacillati</taxon>
        <taxon>Actinomycetota</taxon>
        <taxon>Coriobacteriia</taxon>
        <taxon>Eggerthellales</taxon>
        <taxon>Eggerthellaceae</taxon>
        <taxon>Gordonibacter</taxon>
    </lineage>
</organism>
<keyword evidence="2" id="KW-1185">Reference proteome</keyword>
<protein>
    <recommendedName>
        <fullName evidence="3">Bro-N domain-containing protein</fullName>
    </recommendedName>
</protein>
<dbReference type="EMBL" id="JACMSE010000020">
    <property type="protein sequence ID" value="MBC2890731.1"/>
    <property type="molecule type" value="Genomic_DNA"/>
</dbReference>